<dbReference type="AlphaFoldDB" id="A0A4Q7P0R7"/>
<feature type="transmembrane region" description="Helical" evidence="7">
    <location>
        <begin position="89"/>
        <end position="111"/>
    </location>
</feature>
<dbReference type="InterPro" id="IPR043739">
    <property type="entry name" value="DUF5684"/>
</dbReference>
<evidence type="ECO:0000256" key="3">
    <source>
        <dbReference type="ARBA" id="ARBA00013208"/>
    </source>
</evidence>
<protein>
    <recommendedName>
        <fullName evidence="4 7">Signal peptidase I</fullName>
        <ecNumber evidence="3 7">3.4.21.89</ecNumber>
    </recommendedName>
</protein>
<dbReference type="InterPro" id="IPR019758">
    <property type="entry name" value="Pept_S26A_signal_pept_1_CS"/>
</dbReference>
<keyword evidence="7" id="KW-0645">Protease</keyword>
<dbReference type="SUPFAM" id="SSF51306">
    <property type="entry name" value="LexA/Signal peptidase"/>
    <property type="match status" value="2"/>
</dbReference>
<feature type="transmembrane region" description="Helical" evidence="7">
    <location>
        <begin position="498"/>
        <end position="515"/>
    </location>
</feature>
<dbReference type="Pfam" id="PF10502">
    <property type="entry name" value="Peptidase_S26"/>
    <property type="match status" value="2"/>
</dbReference>
<keyword evidence="5 7" id="KW-0378">Hydrolase</keyword>
<feature type="active site" evidence="6">
    <location>
        <position position="153"/>
    </location>
</feature>
<feature type="active site" evidence="6">
    <location>
        <position position="252"/>
    </location>
</feature>
<dbReference type="PANTHER" id="PTHR43390">
    <property type="entry name" value="SIGNAL PEPTIDASE I"/>
    <property type="match status" value="1"/>
</dbReference>
<dbReference type="PANTHER" id="PTHR43390:SF1">
    <property type="entry name" value="CHLOROPLAST PROCESSING PEPTIDASE"/>
    <property type="match status" value="1"/>
</dbReference>
<accession>A0A4Q7P0R7</accession>
<dbReference type="PRINTS" id="PR00727">
    <property type="entry name" value="LEADERPTASE"/>
</dbReference>
<proteinExistence type="inferred from homology"/>
<dbReference type="EMBL" id="SGXE01000002">
    <property type="protein sequence ID" value="RZS93275.1"/>
    <property type="molecule type" value="Genomic_DNA"/>
</dbReference>
<dbReference type="PROSITE" id="PS00761">
    <property type="entry name" value="SPASE_I_3"/>
    <property type="match status" value="1"/>
</dbReference>
<feature type="transmembrane region" description="Helical" evidence="7">
    <location>
        <begin position="6"/>
        <end position="25"/>
    </location>
</feature>
<dbReference type="GO" id="GO:0016020">
    <property type="term" value="C:membrane"/>
    <property type="evidence" value="ECO:0007669"/>
    <property type="project" value="UniProtKB-SubCell"/>
</dbReference>
<evidence type="ECO:0000256" key="1">
    <source>
        <dbReference type="ARBA" id="ARBA00000677"/>
    </source>
</evidence>
<dbReference type="GO" id="GO:0009003">
    <property type="term" value="F:signal peptidase activity"/>
    <property type="evidence" value="ECO:0007669"/>
    <property type="project" value="UniProtKB-EC"/>
</dbReference>
<dbReference type="RefSeq" id="WP_130286415.1">
    <property type="nucleotide sequence ID" value="NZ_SGXE01000002.1"/>
</dbReference>
<dbReference type="Gene3D" id="2.10.109.10">
    <property type="entry name" value="Umud Fragment, subunit A"/>
    <property type="match status" value="2"/>
</dbReference>
<dbReference type="NCBIfam" id="TIGR02227">
    <property type="entry name" value="sigpep_I_bact"/>
    <property type="match status" value="1"/>
</dbReference>
<dbReference type="OrthoDB" id="9802919at2"/>
<feature type="domain" description="Peptidase S26" evidence="8">
    <location>
        <begin position="427"/>
        <end position="466"/>
    </location>
</feature>
<evidence type="ECO:0000256" key="5">
    <source>
        <dbReference type="ARBA" id="ARBA00022801"/>
    </source>
</evidence>
<feature type="transmembrane region" description="Helical" evidence="7">
    <location>
        <begin position="53"/>
        <end position="74"/>
    </location>
</feature>
<dbReference type="CDD" id="cd06530">
    <property type="entry name" value="S26_SPase_I"/>
    <property type="match status" value="2"/>
</dbReference>
<evidence type="ECO:0000313" key="9">
    <source>
        <dbReference type="EMBL" id="RZS93275.1"/>
    </source>
</evidence>
<comment type="caution">
    <text evidence="9">The sequence shown here is derived from an EMBL/GenBank/DDBJ whole genome shotgun (WGS) entry which is preliminary data.</text>
</comment>
<feature type="transmembrane region" description="Helical" evidence="7">
    <location>
        <begin position="123"/>
        <end position="143"/>
    </location>
</feature>
<evidence type="ECO:0000256" key="7">
    <source>
        <dbReference type="RuleBase" id="RU362042"/>
    </source>
</evidence>
<evidence type="ECO:0000313" key="10">
    <source>
        <dbReference type="Proteomes" id="UP000292262"/>
    </source>
</evidence>
<evidence type="ECO:0000256" key="6">
    <source>
        <dbReference type="PIRSR" id="PIRSR600223-1"/>
    </source>
</evidence>
<dbReference type="Proteomes" id="UP000292262">
    <property type="component" value="Unassembled WGS sequence"/>
</dbReference>
<keyword evidence="10" id="KW-1185">Reference proteome</keyword>
<dbReference type="Pfam" id="PF18936">
    <property type="entry name" value="DUF5684"/>
    <property type="match status" value="1"/>
</dbReference>
<evidence type="ECO:0000256" key="2">
    <source>
        <dbReference type="ARBA" id="ARBA00009370"/>
    </source>
</evidence>
<organism evidence="9 10">
    <name type="scientific">Aquimarina brevivitae</name>
    <dbReference type="NCBI Taxonomy" id="323412"/>
    <lineage>
        <taxon>Bacteria</taxon>
        <taxon>Pseudomonadati</taxon>
        <taxon>Bacteroidota</taxon>
        <taxon>Flavobacteriia</taxon>
        <taxon>Flavobacteriales</taxon>
        <taxon>Flavobacteriaceae</taxon>
        <taxon>Aquimarina</taxon>
    </lineage>
</organism>
<dbReference type="InterPro" id="IPR036286">
    <property type="entry name" value="LexA/Signal_pep-like_sf"/>
</dbReference>
<sequence>MTLTEWFIFFLILQVIHFAGTWKLYAKAGRKAWEALIPVYNAVILMKIINRPWWWVILLFIPVINVIMLPIIWVETIRSFGKNSTQDTILVIVTLGFYIFYVNYAVAVDYIEDRDLKPKTAAGEWVSSILFAVIAATLVHTYVMQPYTIPTGSLERTLLVGDFLFVSKFHYGARTPMTAVSFPMVHDTIPVVKTKSYLANPQYPYFRLPGFQDIERNDIVVFSLPNDTLRYFFDQSNISVYKPIDKKSNYVKRCVGVPGDSLSIRNGYVFIDGKQNELPDRAQLQFSYTGTTNGGNFSKQNLYNRYHIKPNEFFYNGQQFSSAGLTDEAAEKFKNHPSVTSLDRNVMKVGLKDPSIFPNNGKVDWNRDNFGPIYIPEAGKTVKMDLKNFSLYRRIIEVYEGSEMGIANQLSVEGNQVLLNGQPLKEYTFKQNYYWMMGDNRHNSEDSRYWGYVPETHIVGKPVFIWLSWDGNAKGIMNKIRWERLFTTVGGSGKPVSYFVYFLVALAIYIAYMQFRKRRKKA</sequence>
<feature type="domain" description="Peptidase S26" evidence="8">
    <location>
        <begin position="124"/>
        <end position="319"/>
    </location>
</feature>
<comment type="subcellular location">
    <subcellularLocation>
        <location evidence="7">Membrane</location>
        <topology evidence="7">Single-pass type II membrane protein</topology>
    </subcellularLocation>
</comment>
<comment type="catalytic activity">
    <reaction evidence="1 7">
        <text>Cleavage of hydrophobic, N-terminal signal or leader sequences from secreted and periplasmic proteins.</text>
        <dbReference type="EC" id="3.4.21.89"/>
    </reaction>
</comment>
<evidence type="ECO:0000256" key="4">
    <source>
        <dbReference type="ARBA" id="ARBA00019232"/>
    </source>
</evidence>
<comment type="similarity">
    <text evidence="2 7">Belongs to the peptidase S26 family.</text>
</comment>
<evidence type="ECO:0000259" key="8">
    <source>
        <dbReference type="Pfam" id="PF10502"/>
    </source>
</evidence>
<dbReference type="GO" id="GO:0004252">
    <property type="term" value="F:serine-type endopeptidase activity"/>
    <property type="evidence" value="ECO:0007669"/>
    <property type="project" value="InterPro"/>
</dbReference>
<keyword evidence="7" id="KW-1133">Transmembrane helix</keyword>
<dbReference type="GO" id="GO:0006465">
    <property type="term" value="P:signal peptide processing"/>
    <property type="evidence" value="ECO:0007669"/>
    <property type="project" value="InterPro"/>
</dbReference>
<comment type="caution">
    <text evidence="7">Lacks conserved residue(s) required for the propagation of feature annotation.</text>
</comment>
<name>A0A4Q7P0R7_9FLAO</name>
<keyword evidence="7" id="KW-0812">Transmembrane</keyword>
<keyword evidence="7" id="KW-0472">Membrane</keyword>
<dbReference type="InterPro" id="IPR019533">
    <property type="entry name" value="Peptidase_S26"/>
</dbReference>
<dbReference type="InterPro" id="IPR000223">
    <property type="entry name" value="Pept_S26A_signal_pept_1"/>
</dbReference>
<dbReference type="EC" id="3.4.21.89" evidence="3 7"/>
<reference evidence="9 10" key="1">
    <citation type="submission" date="2019-02" db="EMBL/GenBank/DDBJ databases">
        <title>Genomic Encyclopedia of Type Strains, Phase IV (KMG-IV): sequencing the most valuable type-strain genomes for metagenomic binning, comparative biology and taxonomic classification.</title>
        <authorList>
            <person name="Goeker M."/>
        </authorList>
    </citation>
    <scope>NUCLEOTIDE SEQUENCE [LARGE SCALE GENOMIC DNA]</scope>
    <source>
        <strain evidence="9 10">DSM 17196</strain>
    </source>
</reference>
<gene>
    <name evidence="9" type="ORF">EV197_1851</name>
</gene>